<evidence type="ECO:0000256" key="4">
    <source>
        <dbReference type="ARBA" id="ARBA00022839"/>
    </source>
</evidence>
<dbReference type="NCBIfam" id="NF003765">
    <property type="entry name" value="PRK05359.1"/>
    <property type="match status" value="1"/>
</dbReference>
<dbReference type="InterPro" id="IPR036397">
    <property type="entry name" value="RNaseH_sf"/>
</dbReference>
<dbReference type="AlphaFoldDB" id="A0A0G4EXH9"/>
<dbReference type="GO" id="GO:0000175">
    <property type="term" value="F:3'-5'-RNA exonuclease activity"/>
    <property type="evidence" value="ECO:0007669"/>
    <property type="project" value="InterPro"/>
</dbReference>
<feature type="domain" description="Exonuclease" evidence="5">
    <location>
        <begin position="14"/>
        <end position="124"/>
    </location>
</feature>
<evidence type="ECO:0000256" key="3">
    <source>
        <dbReference type="ARBA" id="ARBA00022801"/>
    </source>
</evidence>
<reference evidence="6 7" key="1">
    <citation type="submission" date="2014-11" db="EMBL/GenBank/DDBJ databases">
        <authorList>
            <person name="Zhu J."/>
            <person name="Qi W."/>
            <person name="Song R."/>
        </authorList>
    </citation>
    <scope>NUCLEOTIDE SEQUENCE [LARGE SCALE GENOMIC DNA]</scope>
</reference>
<dbReference type="InParanoid" id="A0A0G4EXH9"/>
<dbReference type="PhylomeDB" id="A0A0G4EXH9"/>
<dbReference type="Proteomes" id="UP000041254">
    <property type="component" value="Unassembled WGS sequence"/>
</dbReference>
<accession>A0A0G4EXH9</accession>
<dbReference type="EMBL" id="CDMY01000343">
    <property type="protein sequence ID" value="CEM03513.1"/>
    <property type="molecule type" value="Genomic_DNA"/>
</dbReference>
<sequence>MNTGQASPERLESPLVWIDLEMTGLDTAKDMVIEAAVLVTDGQLERVIEAGNSVHVDRRFLVKDMPKLERYLHYRIVDVSTVKELCRRWYPAALTPPLKKGRHRALEDIRESIEELKFYRSTFA</sequence>
<protein>
    <recommendedName>
        <fullName evidence="5">Exonuclease domain-containing protein</fullName>
    </recommendedName>
</protein>
<keyword evidence="3" id="KW-0378">Hydrolase</keyword>
<dbReference type="OrthoDB" id="270189at2759"/>
<evidence type="ECO:0000313" key="6">
    <source>
        <dbReference type="EMBL" id="CEM03513.1"/>
    </source>
</evidence>
<proteinExistence type="inferred from homology"/>
<evidence type="ECO:0000256" key="2">
    <source>
        <dbReference type="ARBA" id="ARBA00022722"/>
    </source>
</evidence>
<dbReference type="PANTHER" id="PTHR11046:SF0">
    <property type="entry name" value="OLIGORIBONUCLEASE, MITOCHONDRIAL"/>
    <property type="match status" value="1"/>
</dbReference>
<keyword evidence="2" id="KW-0540">Nuclease</keyword>
<name>A0A0G4EXH9_VITBC</name>
<dbReference type="Pfam" id="PF00929">
    <property type="entry name" value="RNase_T"/>
    <property type="match status" value="2"/>
</dbReference>
<dbReference type="STRING" id="1169540.A0A0G4EXH9"/>
<comment type="similarity">
    <text evidence="1">Belongs to the oligoribonuclease family.</text>
</comment>
<gene>
    <name evidence="6" type="ORF">Vbra_5458</name>
</gene>
<organism evidence="6 7">
    <name type="scientific">Vitrella brassicaformis (strain CCMP3155)</name>
    <dbReference type="NCBI Taxonomy" id="1169540"/>
    <lineage>
        <taxon>Eukaryota</taxon>
        <taxon>Sar</taxon>
        <taxon>Alveolata</taxon>
        <taxon>Colpodellida</taxon>
        <taxon>Vitrellaceae</taxon>
        <taxon>Vitrella</taxon>
    </lineage>
</organism>
<dbReference type="SUPFAM" id="SSF53098">
    <property type="entry name" value="Ribonuclease H-like"/>
    <property type="match status" value="1"/>
</dbReference>
<dbReference type="PANTHER" id="PTHR11046">
    <property type="entry name" value="OLIGORIBONUCLEASE, MITOCHONDRIAL"/>
    <property type="match status" value="1"/>
</dbReference>
<dbReference type="GO" id="GO:0003676">
    <property type="term" value="F:nucleic acid binding"/>
    <property type="evidence" value="ECO:0007669"/>
    <property type="project" value="InterPro"/>
</dbReference>
<dbReference type="InterPro" id="IPR013520">
    <property type="entry name" value="Ribonucl_H"/>
</dbReference>
<evidence type="ECO:0000313" key="7">
    <source>
        <dbReference type="Proteomes" id="UP000041254"/>
    </source>
</evidence>
<dbReference type="Gene3D" id="3.30.420.10">
    <property type="entry name" value="Ribonuclease H-like superfamily/Ribonuclease H"/>
    <property type="match status" value="2"/>
</dbReference>
<keyword evidence="4" id="KW-0269">Exonuclease</keyword>
<keyword evidence="7" id="KW-1185">Reference proteome</keyword>
<evidence type="ECO:0000256" key="1">
    <source>
        <dbReference type="ARBA" id="ARBA00009921"/>
    </source>
</evidence>
<dbReference type="VEuPathDB" id="CryptoDB:Vbra_5458"/>
<dbReference type="InterPro" id="IPR022894">
    <property type="entry name" value="Oligoribonuclease"/>
</dbReference>
<evidence type="ECO:0000259" key="5">
    <source>
        <dbReference type="SMART" id="SM00479"/>
    </source>
</evidence>
<dbReference type="InterPro" id="IPR012337">
    <property type="entry name" value="RNaseH-like_sf"/>
</dbReference>
<dbReference type="SMART" id="SM00479">
    <property type="entry name" value="EXOIII"/>
    <property type="match status" value="1"/>
</dbReference>